<evidence type="ECO:0000313" key="7">
    <source>
        <dbReference type="Proteomes" id="UP001286313"/>
    </source>
</evidence>
<evidence type="ECO:0000256" key="2">
    <source>
        <dbReference type="ARBA" id="ARBA00022857"/>
    </source>
</evidence>
<reference evidence="6" key="1">
    <citation type="submission" date="2023-10" db="EMBL/GenBank/DDBJ databases">
        <title>Genome assemblies of two species of porcelain crab, Petrolisthes cinctipes and Petrolisthes manimaculis (Anomura: Porcellanidae).</title>
        <authorList>
            <person name="Angst P."/>
        </authorList>
    </citation>
    <scope>NUCLEOTIDE SEQUENCE</scope>
    <source>
        <strain evidence="6">PB745_01</strain>
        <tissue evidence="6">Gill</tissue>
    </source>
</reference>
<dbReference type="CDD" id="cd05356">
    <property type="entry name" value="17beta-HSD1_like_SDR_c"/>
    <property type="match status" value="1"/>
</dbReference>
<keyword evidence="5" id="KW-0472">Membrane</keyword>
<proteinExistence type="inferred from homology"/>
<dbReference type="Pfam" id="PF00106">
    <property type="entry name" value="adh_short"/>
    <property type="match status" value="1"/>
</dbReference>
<dbReference type="PANTHER" id="PTHR44889:SF1">
    <property type="entry name" value="INACTIVE HYDROXYSTEROID DEHYDROGENASE-LIKE PROTEIN 1"/>
    <property type="match status" value="1"/>
</dbReference>
<gene>
    <name evidence="6" type="ORF">Pcinc_026829</name>
</gene>
<comment type="similarity">
    <text evidence="4">Belongs to the short-chain dehydrogenases/reductases (SDR) family. 17-beta-HSD 3 subfamily.</text>
</comment>
<keyword evidence="5" id="KW-1133">Transmembrane helix</keyword>
<organism evidence="6 7">
    <name type="scientific">Petrolisthes cinctipes</name>
    <name type="common">Flat porcelain crab</name>
    <dbReference type="NCBI Taxonomy" id="88211"/>
    <lineage>
        <taxon>Eukaryota</taxon>
        <taxon>Metazoa</taxon>
        <taxon>Ecdysozoa</taxon>
        <taxon>Arthropoda</taxon>
        <taxon>Crustacea</taxon>
        <taxon>Multicrustacea</taxon>
        <taxon>Malacostraca</taxon>
        <taxon>Eumalacostraca</taxon>
        <taxon>Eucarida</taxon>
        <taxon>Decapoda</taxon>
        <taxon>Pleocyemata</taxon>
        <taxon>Anomura</taxon>
        <taxon>Galatheoidea</taxon>
        <taxon>Porcellanidae</taxon>
        <taxon>Petrolisthes</taxon>
    </lineage>
</organism>
<evidence type="ECO:0000256" key="5">
    <source>
        <dbReference type="SAM" id="Phobius"/>
    </source>
</evidence>
<feature type="transmembrane region" description="Helical" evidence="5">
    <location>
        <begin position="20"/>
        <end position="42"/>
    </location>
</feature>
<keyword evidence="7" id="KW-1185">Reference proteome</keyword>
<comment type="subcellular location">
    <subcellularLocation>
        <location evidence="1">Mitochondrion</location>
    </subcellularLocation>
</comment>
<dbReference type="PIRSF" id="PIRSF000126">
    <property type="entry name" value="11-beta-HSD1"/>
    <property type="match status" value="1"/>
</dbReference>
<dbReference type="EMBL" id="JAWQEG010003142">
    <property type="protein sequence ID" value="KAK3867736.1"/>
    <property type="molecule type" value="Genomic_DNA"/>
</dbReference>
<dbReference type="GO" id="GO:0005739">
    <property type="term" value="C:mitochondrion"/>
    <property type="evidence" value="ECO:0007669"/>
    <property type="project" value="UniProtKB-SubCell"/>
</dbReference>
<evidence type="ECO:0000256" key="3">
    <source>
        <dbReference type="ARBA" id="ARBA00023128"/>
    </source>
</evidence>
<sequence length="331" mass="37046">MGDDAPEAAPLLPFLGSFEYVLTVIGLVYTGKLVLEGLWKLITTARAHLWSRLWNKKLVETYGKWAVVTGSTDGIGKEYARELARRGMSILLISRTQEKLNKVATEIAEEFGVETEVVAVDFISGRPVFEDVARHLQDKDIGVLVNNVGVMLPHPMEFELASERDIWAHINVNVATVPVMTKLVLPGMLLRGRGAIINLSSIAATYPIPLMGIYAATKAFVDFFSQALEWEYRGSGITVQTITPSYVATNMLKFSELVHKPGMLNPTASTFVSHAIHTLGYAARTAGYWAHGIQCYLVERFLDRWVFMYGNYLWNSYLLHNMKKSQANSRR</sequence>
<evidence type="ECO:0000313" key="6">
    <source>
        <dbReference type="EMBL" id="KAK3867736.1"/>
    </source>
</evidence>
<evidence type="ECO:0000256" key="4">
    <source>
        <dbReference type="ARBA" id="ARBA00038261"/>
    </source>
</evidence>
<protein>
    <submittedName>
        <fullName evidence="6">Uncharacterized protein</fullName>
    </submittedName>
</protein>
<dbReference type="InterPro" id="IPR036291">
    <property type="entry name" value="NAD(P)-bd_dom_sf"/>
</dbReference>
<dbReference type="Proteomes" id="UP001286313">
    <property type="component" value="Unassembled WGS sequence"/>
</dbReference>
<keyword evidence="5" id="KW-0812">Transmembrane</keyword>
<dbReference type="SUPFAM" id="SSF51735">
    <property type="entry name" value="NAD(P)-binding Rossmann-fold domains"/>
    <property type="match status" value="1"/>
</dbReference>
<comment type="caution">
    <text evidence="6">The sequence shown here is derived from an EMBL/GenBank/DDBJ whole genome shotgun (WGS) entry which is preliminary data.</text>
</comment>
<accession>A0AAE1F5X7</accession>
<dbReference type="InterPro" id="IPR002347">
    <property type="entry name" value="SDR_fam"/>
</dbReference>
<keyword evidence="3" id="KW-0496">Mitochondrion</keyword>
<dbReference type="PRINTS" id="PR00081">
    <property type="entry name" value="GDHRDH"/>
</dbReference>
<name>A0AAE1F5X7_PETCI</name>
<dbReference type="FunFam" id="3.40.50.720:FF:000137">
    <property type="entry name" value="Hydroxysteroid (17-beta) dehydrogenase 3"/>
    <property type="match status" value="1"/>
</dbReference>
<dbReference type="InterPro" id="IPR052149">
    <property type="entry name" value="17-beta-HSD3-like"/>
</dbReference>
<dbReference type="AlphaFoldDB" id="A0AAE1F5X7"/>
<dbReference type="Gene3D" id="3.40.50.720">
    <property type="entry name" value="NAD(P)-binding Rossmann-like Domain"/>
    <property type="match status" value="1"/>
</dbReference>
<dbReference type="PRINTS" id="PR00080">
    <property type="entry name" value="SDRFAMILY"/>
</dbReference>
<dbReference type="PANTHER" id="PTHR44889">
    <property type="entry name" value="INACTIVE HYDROXYSTEROID DEHYDROGENASE-LIKE PROTEIN 1"/>
    <property type="match status" value="1"/>
</dbReference>
<keyword evidence="2" id="KW-0521">NADP</keyword>
<evidence type="ECO:0000256" key="1">
    <source>
        <dbReference type="ARBA" id="ARBA00004173"/>
    </source>
</evidence>